<evidence type="ECO:0000313" key="1">
    <source>
        <dbReference type="EMBL" id="KAL1382267.1"/>
    </source>
</evidence>
<comment type="caution">
    <text evidence="1">The sequence shown here is derived from an EMBL/GenBank/DDBJ whole genome shotgun (WGS) entry which is preliminary data.</text>
</comment>
<name>A0ABD1CZA9_CULPP</name>
<gene>
    <name evidence="1" type="ORF">pipiens_013265</name>
</gene>
<keyword evidence="2" id="KW-1185">Reference proteome</keyword>
<reference evidence="1 2" key="1">
    <citation type="submission" date="2024-05" db="EMBL/GenBank/DDBJ databases">
        <title>Culex pipiens pipiens assembly and annotation.</title>
        <authorList>
            <person name="Alout H."/>
            <person name="Durand T."/>
        </authorList>
    </citation>
    <scope>NUCLEOTIDE SEQUENCE [LARGE SCALE GENOMIC DNA]</scope>
    <source>
        <strain evidence="1">HA-2024</strain>
        <tissue evidence="1">Whole body</tissue>
    </source>
</reference>
<accession>A0ABD1CZA9</accession>
<protein>
    <submittedName>
        <fullName evidence="1">Uncharacterized protein</fullName>
    </submittedName>
</protein>
<dbReference type="Proteomes" id="UP001562425">
    <property type="component" value="Unassembled WGS sequence"/>
</dbReference>
<evidence type="ECO:0000313" key="2">
    <source>
        <dbReference type="Proteomes" id="UP001562425"/>
    </source>
</evidence>
<proteinExistence type="predicted"/>
<sequence length="269" mass="30044">MKTAKLQPHKDKKINFKCHNCSNGIILGGCSTRSVCWIDWDAVNILVQCRSIPDSYTRCWSWANRVLALLHHHKVSSTGSAIEVELFLEYDLCGVVFDYETDPLSVLEQLFQTSNVLGLSAWIIVLFDRQIIPQTLLSKLVTVGTDLLLDRTESETEFWFFKSLHSASYADDILPQVIVSEPFASHPKVIFDVFGPVNISLGRPTLLAAIFGKGQPVLISTLPHHRFQTSASSMALWTHAKTSSNGLRYAVLYTTQVVKNSSSNSTYHG</sequence>
<dbReference type="EMBL" id="JBEHCU010008504">
    <property type="protein sequence ID" value="KAL1382267.1"/>
    <property type="molecule type" value="Genomic_DNA"/>
</dbReference>
<dbReference type="PROSITE" id="PS51257">
    <property type="entry name" value="PROKAR_LIPOPROTEIN"/>
    <property type="match status" value="1"/>
</dbReference>
<dbReference type="AlphaFoldDB" id="A0ABD1CZA9"/>
<organism evidence="1 2">
    <name type="scientific">Culex pipiens pipiens</name>
    <name type="common">Northern house mosquito</name>
    <dbReference type="NCBI Taxonomy" id="38569"/>
    <lineage>
        <taxon>Eukaryota</taxon>
        <taxon>Metazoa</taxon>
        <taxon>Ecdysozoa</taxon>
        <taxon>Arthropoda</taxon>
        <taxon>Hexapoda</taxon>
        <taxon>Insecta</taxon>
        <taxon>Pterygota</taxon>
        <taxon>Neoptera</taxon>
        <taxon>Endopterygota</taxon>
        <taxon>Diptera</taxon>
        <taxon>Nematocera</taxon>
        <taxon>Culicoidea</taxon>
        <taxon>Culicidae</taxon>
        <taxon>Culicinae</taxon>
        <taxon>Culicini</taxon>
        <taxon>Culex</taxon>
        <taxon>Culex</taxon>
    </lineage>
</organism>